<dbReference type="InterPro" id="IPR013517">
    <property type="entry name" value="FG-GAP"/>
</dbReference>
<name>A0A382D208_9ZZZZ</name>
<proteinExistence type="predicted"/>
<protein>
    <recommendedName>
        <fullName evidence="3">ASPIC/UnbV domain-containing protein</fullName>
    </recommendedName>
</protein>
<evidence type="ECO:0000256" key="1">
    <source>
        <dbReference type="ARBA" id="ARBA00022729"/>
    </source>
</evidence>
<evidence type="ECO:0000313" key="2">
    <source>
        <dbReference type="EMBL" id="SVB32516.1"/>
    </source>
</evidence>
<dbReference type="EMBL" id="UINC01037271">
    <property type="protein sequence ID" value="SVB32516.1"/>
    <property type="molecule type" value="Genomic_DNA"/>
</dbReference>
<evidence type="ECO:0008006" key="3">
    <source>
        <dbReference type="Google" id="ProtNLM"/>
    </source>
</evidence>
<feature type="non-terminal residue" evidence="2">
    <location>
        <position position="258"/>
    </location>
</feature>
<dbReference type="InterPro" id="IPR027039">
    <property type="entry name" value="Crtac1"/>
</dbReference>
<dbReference type="InterPro" id="IPR028994">
    <property type="entry name" value="Integrin_alpha_N"/>
</dbReference>
<dbReference type="PANTHER" id="PTHR16026">
    <property type="entry name" value="CARTILAGE ACIDIC PROTEIN 1"/>
    <property type="match status" value="1"/>
</dbReference>
<gene>
    <name evidence="2" type="ORF">METZ01_LOCUS185370</name>
</gene>
<dbReference type="SUPFAM" id="SSF69318">
    <property type="entry name" value="Integrin alpha N-terminal domain"/>
    <property type="match status" value="1"/>
</dbReference>
<dbReference type="AlphaFoldDB" id="A0A382D208"/>
<accession>A0A382D208</accession>
<organism evidence="2">
    <name type="scientific">marine metagenome</name>
    <dbReference type="NCBI Taxonomy" id="408172"/>
    <lineage>
        <taxon>unclassified sequences</taxon>
        <taxon>metagenomes</taxon>
        <taxon>ecological metagenomes</taxon>
    </lineage>
</organism>
<dbReference type="Pfam" id="PF13517">
    <property type="entry name" value="FG-GAP_3"/>
    <property type="match status" value="2"/>
</dbReference>
<keyword evidence="1" id="KW-0732">Signal</keyword>
<dbReference type="Gene3D" id="2.130.10.130">
    <property type="entry name" value="Integrin alpha, N-terminal"/>
    <property type="match status" value="1"/>
</dbReference>
<sequence>MPLFLLIGTLAAQNISFKDMAVEMGLNFVHDHGGTDQKFYVETMGSGCAILDYDDDGDLDIFLLQGAPLPGWKKKTTLRNQLFRNDGDQFTDVTGESGLGDTSYGIGCAAADYDNDGDTDLYVTNFGPDILYRNEGDGTFADASYAAGISNPLWSASAAFFDAENDGWLDLFVSNYVEYSLEKNPWCGDQRKDQRAYCDPDVFMGISDIFYHNNGDGTFSNMSEKSNVIKGKGKGLGVIPSDFDNDGDMDIYVANDKV</sequence>
<reference evidence="2" key="1">
    <citation type="submission" date="2018-05" db="EMBL/GenBank/DDBJ databases">
        <authorList>
            <person name="Lanie J.A."/>
            <person name="Ng W.-L."/>
            <person name="Kazmierczak K.M."/>
            <person name="Andrzejewski T.M."/>
            <person name="Davidsen T.M."/>
            <person name="Wayne K.J."/>
            <person name="Tettelin H."/>
            <person name="Glass J.I."/>
            <person name="Rusch D."/>
            <person name="Podicherti R."/>
            <person name="Tsui H.-C.T."/>
            <person name="Winkler M.E."/>
        </authorList>
    </citation>
    <scope>NUCLEOTIDE SEQUENCE</scope>
</reference>
<dbReference type="PANTHER" id="PTHR16026:SF0">
    <property type="entry name" value="CARTILAGE ACIDIC PROTEIN 1"/>
    <property type="match status" value="1"/>
</dbReference>